<dbReference type="EMBL" id="JAKELL010000008">
    <property type="protein sequence ID" value="KAH8996674.1"/>
    <property type="molecule type" value="Genomic_DNA"/>
</dbReference>
<organism evidence="2 3">
    <name type="scientific">Lactarius akahatsu</name>
    <dbReference type="NCBI Taxonomy" id="416441"/>
    <lineage>
        <taxon>Eukaryota</taxon>
        <taxon>Fungi</taxon>
        <taxon>Dikarya</taxon>
        <taxon>Basidiomycota</taxon>
        <taxon>Agaricomycotina</taxon>
        <taxon>Agaricomycetes</taxon>
        <taxon>Russulales</taxon>
        <taxon>Russulaceae</taxon>
        <taxon>Lactarius</taxon>
    </lineage>
</organism>
<evidence type="ECO:0000256" key="1">
    <source>
        <dbReference type="SAM" id="MobiDB-lite"/>
    </source>
</evidence>
<comment type="caution">
    <text evidence="2">The sequence shown here is derived from an EMBL/GenBank/DDBJ whole genome shotgun (WGS) entry which is preliminary data.</text>
</comment>
<accession>A0AAD4LN50</accession>
<sequence length="209" mass="23185">MRVHGAKGASGAPVHLPPSACNRGKTQLPCLRKPYVCRFPPWERGTTSAFAHGPLLVCCLCAREGEPLPVPARPPVRPFHLHGNRSRAAKGWVGSFRATIRFRFAKRGLGGTRFRRCEPVRVPLCAKTFFGVNLGFGHAAPVRVLLLCINGGHKRRRHACTNGGYHVRGEGTNHGRKQGMSPVQRRKEDREVHMPTNAFSIFTMFAHVR</sequence>
<keyword evidence="3" id="KW-1185">Reference proteome</keyword>
<reference evidence="2" key="1">
    <citation type="submission" date="2022-01" db="EMBL/GenBank/DDBJ databases">
        <title>Comparative genomics reveals a dynamic genome evolution in the ectomycorrhizal milk-cap (Lactarius) mushrooms.</title>
        <authorList>
            <consortium name="DOE Joint Genome Institute"/>
            <person name="Lebreton A."/>
            <person name="Tang N."/>
            <person name="Kuo A."/>
            <person name="LaButti K."/>
            <person name="Drula E."/>
            <person name="Barry K."/>
            <person name="Clum A."/>
            <person name="Lipzen A."/>
            <person name="Mousain D."/>
            <person name="Ng V."/>
            <person name="Wang R."/>
            <person name="Wang X."/>
            <person name="Dai Y."/>
            <person name="Henrissat B."/>
            <person name="Grigoriev I.V."/>
            <person name="Guerin-Laguette A."/>
            <person name="Yu F."/>
            <person name="Martin F.M."/>
        </authorList>
    </citation>
    <scope>NUCLEOTIDE SEQUENCE</scope>
    <source>
        <strain evidence="2">QP</strain>
    </source>
</reference>
<dbReference type="Proteomes" id="UP001201163">
    <property type="component" value="Unassembled WGS sequence"/>
</dbReference>
<protein>
    <submittedName>
        <fullName evidence="2">Uncharacterized protein</fullName>
    </submittedName>
</protein>
<proteinExistence type="predicted"/>
<feature type="region of interest" description="Disordered" evidence="1">
    <location>
        <begin position="163"/>
        <end position="189"/>
    </location>
</feature>
<name>A0AAD4LN50_9AGAM</name>
<gene>
    <name evidence="2" type="ORF">EDB92DRAFT_1841171</name>
</gene>
<evidence type="ECO:0000313" key="3">
    <source>
        <dbReference type="Proteomes" id="UP001201163"/>
    </source>
</evidence>
<dbReference type="AlphaFoldDB" id="A0AAD4LN50"/>
<evidence type="ECO:0000313" key="2">
    <source>
        <dbReference type="EMBL" id="KAH8996674.1"/>
    </source>
</evidence>